<evidence type="ECO:0000256" key="4">
    <source>
        <dbReference type="ARBA" id="ARBA00022763"/>
    </source>
</evidence>
<name>A0A645JLB0_9ZZZZ</name>
<accession>A0A645JLB0</accession>
<evidence type="ECO:0000256" key="5">
    <source>
        <dbReference type="ARBA" id="ARBA00022833"/>
    </source>
</evidence>
<organism evidence="10">
    <name type="scientific">bioreactor metagenome</name>
    <dbReference type="NCBI Taxonomy" id="1076179"/>
    <lineage>
        <taxon>unclassified sequences</taxon>
        <taxon>metagenomes</taxon>
        <taxon>ecological metagenomes</taxon>
    </lineage>
</organism>
<dbReference type="Pfam" id="PF12826">
    <property type="entry name" value="HHH_2"/>
    <property type="match status" value="1"/>
</dbReference>
<dbReference type="InterPro" id="IPR036420">
    <property type="entry name" value="BRCT_dom_sf"/>
</dbReference>
<dbReference type="GO" id="GO:0046872">
    <property type="term" value="F:metal ion binding"/>
    <property type="evidence" value="ECO:0007669"/>
    <property type="project" value="UniProtKB-KW"/>
</dbReference>
<dbReference type="Pfam" id="PF00533">
    <property type="entry name" value="BRCT"/>
    <property type="match status" value="1"/>
</dbReference>
<evidence type="ECO:0000256" key="2">
    <source>
        <dbReference type="ARBA" id="ARBA00022705"/>
    </source>
</evidence>
<dbReference type="SUPFAM" id="SSF47781">
    <property type="entry name" value="RuvA domain 2-like"/>
    <property type="match status" value="1"/>
</dbReference>
<dbReference type="Gene3D" id="1.10.150.20">
    <property type="entry name" value="5' to 3' exonuclease, C-terminal subdomain"/>
    <property type="match status" value="1"/>
</dbReference>
<dbReference type="CDD" id="cd17748">
    <property type="entry name" value="BRCT_DNA_ligase_like"/>
    <property type="match status" value="1"/>
</dbReference>
<keyword evidence="5" id="KW-0862">Zinc</keyword>
<dbReference type="InterPro" id="IPR001357">
    <property type="entry name" value="BRCT_dom"/>
</dbReference>
<dbReference type="AlphaFoldDB" id="A0A645JLB0"/>
<dbReference type="InterPro" id="IPR041663">
    <property type="entry name" value="DisA/LigA_HHH"/>
</dbReference>
<keyword evidence="3" id="KW-0479">Metal-binding</keyword>
<dbReference type="GO" id="GO:0003911">
    <property type="term" value="F:DNA ligase (NAD+) activity"/>
    <property type="evidence" value="ECO:0007669"/>
    <property type="project" value="UniProtKB-EC"/>
</dbReference>
<evidence type="ECO:0000256" key="3">
    <source>
        <dbReference type="ARBA" id="ARBA00022723"/>
    </source>
</evidence>
<dbReference type="InterPro" id="IPR010994">
    <property type="entry name" value="RuvA_2-like"/>
</dbReference>
<keyword evidence="6" id="KW-0460">Magnesium</keyword>
<dbReference type="GO" id="GO:0006281">
    <property type="term" value="P:DNA repair"/>
    <property type="evidence" value="ECO:0007669"/>
    <property type="project" value="UniProtKB-KW"/>
</dbReference>
<feature type="domain" description="BRCT" evidence="9">
    <location>
        <begin position="64"/>
        <end position="144"/>
    </location>
</feature>
<keyword evidence="8" id="KW-0234">DNA repair</keyword>
<keyword evidence="7" id="KW-0520">NAD</keyword>
<evidence type="ECO:0000259" key="9">
    <source>
        <dbReference type="PROSITE" id="PS50172"/>
    </source>
</evidence>
<dbReference type="GO" id="GO:0006260">
    <property type="term" value="P:DNA replication"/>
    <property type="evidence" value="ECO:0007669"/>
    <property type="project" value="UniProtKB-KW"/>
</dbReference>
<comment type="caution">
    <text evidence="10">The sequence shown here is derived from an EMBL/GenBank/DDBJ whole genome shotgun (WGS) entry which is preliminary data.</text>
</comment>
<dbReference type="Gene3D" id="3.40.50.10190">
    <property type="entry name" value="BRCT domain"/>
    <property type="match status" value="1"/>
</dbReference>
<protein>
    <submittedName>
        <fullName evidence="10">DNA ligase</fullName>
        <ecNumber evidence="10">6.5.1.2</ecNumber>
    </submittedName>
</protein>
<dbReference type="EMBL" id="VSSQ01145171">
    <property type="protein sequence ID" value="MPN64381.1"/>
    <property type="molecule type" value="Genomic_DNA"/>
</dbReference>
<keyword evidence="2" id="KW-0235">DNA replication</keyword>
<proteinExistence type="predicted"/>
<evidence type="ECO:0000256" key="1">
    <source>
        <dbReference type="ARBA" id="ARBA00022598"/>
    </source>
</evidence>
<keyword evidence="4" id="KW-0227">DNA damage</keyword>
<evidence type="ECO:0000313" key="10">
    <source>
        <dbReference type="EMBL" id="MPN64381.1"/>
    </source>
</evidence>
<keyword evidence="1 10" id="KW-0436">Ligase</keyword>
<evidence type="ECO:0000256" key="7">
    <source>
        <dbReference type="ARBA" id="ARBA00023027"/>
    </source>
</evidence>
<dbReference type="EC" id="6.5.1.2" evidence="10"/>
<dbReference type="SMART" id="SM00292">
    <property type="entry name" value="BRCT"/>
    <property type="match status" value="1"/>
</dbReference>
<sequence>MAEAFGSIDRIKAAGCEELTSVQEIGDKMADSIMAFFRLDQNLALIDKLKCLGVNTEAEKKEIIENPNFQGKTFVLTGALTSFTRDKAKEIIEGFGGKVSGSVSKKTDYVLAGEDAGSKLQKATELGITVIDEEIFKEWVERRE</sequence>
<evidence type="ECO:0000256" key="8">
    <source>
        <dbReference type="ARBA" id="ARBA00023204"/>
    </source>
</evidence>
<dbReference type="PROSITE" id="PS50172">
    <property type="entry name" value="BRCT"/>
    <property type="match status" value="1"/>
</dbReference>
<dbReference type="SUPFAM" id="SSF52113">
    <property type="entry name" value="BRCT domain"/>
    <property type="match status" value="1"/>
</dbReference>
<evidence type="ECO:0000256" key="6">
    <source>
        <dbReference type="ARBA" id="ARBA00022842"/>
    </source>
</evidence>
<dbReference type="FunFam" id="3.40.50.10190:FF:000054">
    <property type="entry name" value="DNA ligase"/>
    <property type="match status" value="1"/>
</dbReference>
<reference evidence="10" key="1">
    <citation type="submission" date="2019-08" db="EMBL/GenBank/DDBJ databases">
        <authorList>
            <person name="Kucharzyk K."/>
            <person name="Murdoch R.W."/>
            <person name="Higgins S."/>
            <person name="Loffler F."/>
        </authorList>
    </citation>
    <scope>NUCLEOTIDE SEQUENCE</scope>
</reference>
<gene>
    <name evidence="10" type="primary">ligA_64</name>
    <name evidence="10" type="ORF">SDC9_212153</name>
</gene>